<keyword evidence="1" id="KW-0812">Transmembrane</keyword>
<evidence type="ECO:0000313" key="2">
    <source>
        <dbReference type="EMBL" id="MFC7335914.1"/>
    </source>
</evidence>
<name>A0ABW2L3Q1_9BACT</name>
<protein>
    <recommendedName>
        <fullName evidence="4">DUF2269 family protein</fullName>
    </recommendedName>
</protein>
<sequence>MDEPSPYQSPASSGMPSMPLEGAESGAAQAFGVIHIIFGVFGILIGVWNVVGVYLSESMNGIAMPAGPERERLLEVQQRYLAEVGWVSIMTGIFILVLSVLLLISGPKLWKKKASGLRWSNRYAWMSIATKLVSIVVGLLVVLPASREMTEALIKDMAGSSDTMAGFMSVGSSLGVLLGPIFGMVYPVLALILLNRPSVTRFLQD</sequence>
<dbReference type="Proteomes" id="UP001596472">
    <property type="component" value="Unassembled WGS sequence"/>
</dbReference>
<accession>A0ABW2L3Q1</accession>
<feature type="transmembrane region" description="Helical" evidence="1">
    <location>
        <begin position="84"/>
        <end position="104"/>
    </location>
</feature>
<keyword evidence="3" id="KW-1185">Reference proteome</keyword>
<feature type="transmembrane region" description="Helical" evidence="1">
    <location>
        <begin position="124"/>
        <end position="145"/>
    </location>
</feature>
<dbReference type="RefSeq" id="WP_379708498.1">
    <property type="nucleotide sequence ID" value="NZ_JBHTBS010000001.1"/>
</dbReference>
<comment type="caution">
    <text evidence="2">The sequence shown here is derived from an EMBL/GenBank/DDBJ whole genome shotgun (WGS) entry which is preliminary data.</text>
</comment>
<evidence type="ECO:0008006" key="4">
    <source>
        <dbReference type="Google" id="ProtNLM"/>
    </source>
</evidence>
<feature type="transmembrane region" description="Helical" evidence="1">
    <location>
        <begin position="33"/>
        <end position="55"/>
    </location>
</feature>
<gene>
    <name evidence="2" type="ORF">ACFQY0_01890</name>
</gene>
<keyword evidence="1" id="KW-0472">Membrane</keyword>
<evidence type="ECO:0000313" key="3">
    <source>
        <dbReference type="Proteomes" id="UP001596472"/>
    </source>
</evidence>
<organism evidence="2 3">
    <name type="scientific">Haloferula chungangensis</name>
    <dbReference type="NCBI Taxonomy" id="1048331"/>
    <lineage>
        <taxon>Bacteria</taxon>
        <taxon>Pseudomonadati</taxon>
        <taxon>Verrucomicrobiota</taxon>
        <taxon>Verrucomicrobiia</taxon>
        <taxon>Verrucomicrobiales</taxon>
        <taxon>Verrucomicrobiaceae</taxon>
        <taxon>Haloferula</taxon>
    </lineage>
</organism>
<reference evidence="3" key="1">
    <citation type="journal article" date="2019" name="Int. J. Syst. Evol. Microbiol.">
        <title>The Global Catalogue of Microorganisms (GCM) 10K type strain sequencing project: providing services to taxonomists for standard genome sequencing and annotation.</title>
        <authorList>
            <consortium name="The Broad Institute Genomics Platform"/>
            <consortium name="The Broad Institute Genome Sequencing Center for Infectious Disease"/>
            <person name="Wu L."/>
            <person name="Ma J."/>
        </authorList>
    </citation>
    <scope>NUCLEOTIDE SEQUENCE [LARGE SCALE GENOMIC DNA]</scope>
    <source>
        <strain evidence="3">CGMCC 4.1467</strain>
    </source>
</reference>
<keyword evidence="1" id="KW-1133">Transmembrane helix</keyword>
<evidence type="ECO:0000256" key="1">
    <source>
        <dbReference type="SAM" id="Phobius"/>
    </source>
</evidence>
<feature type="transmembrane region" description="Helical" evidence="1">
    <location>
        <begin position="165"/>
        <end position="194"/>
    </location>
</feature>
<proteinExistence type="predicted"/>
<dbReference type="EMBL" id="JBHTBS010000001">
    <property type="protein sequence ID" value="MFC7335914.1"/>
    <property type="molecule type" value="Genomic_DNA"/>
</dbReference>